<dbReference type="Proteomes" id="UP001500420">
    <property type="component" value="Unassembled WGS sequence"/>
</dbReference>
<evidence type="ECO:0000313" key="1">
    <source>
        <dbReference type="EMBL" id="GAA0671260.1"/>
    </source>
</evidence>
<comment type="caution">
    <text evidence="1">The sequence shown here is derived from an EMBL/GenBank/DDBJ whole genome shotgun (WGS) entry which is preliminary data.</text>
</comment>
<keyword evidence="2" id="KW-1185">Reference proteome</keyword>
<proteinExistence type="predicted"/>
<evidence type="ECO:0000313" key="2">
    <source>
        <dbReference type="Proteomes" id="UP001500420"/>
    </source>
</evidence>
<dbReference type="Pfam" id="PF09999">
    <property type="entry name" value="DUF2240"/>
    <property type="match status" value="1"/>
</dbReference>
<reference evidence="1 2" key="1">
    <citation type="journal article" date="2019" name="Int. J. Syst. Evol. Microbiol.">
        <title>The Global Catalogue of Microorganisms (GCM) 10K type strain sequencing project: providing services to taxonomists for standard genome sequencing and annotation.</title>
        <authorList>
            <consortium name="The Broad Institute Genomics Platform"/>
            <consortium name="The Broad Institute Genome Sequencing Center for Infectious Disease"/>
            <person name="Wu L."/>
            <person name="Ma J."/>
        </authorList>
    </citation>
    <scope>NUCLEOTIDE SEQUENCE [LARGE SCALE GENOMIC DNA]</scope>
    <source>
        <strain evidence="1 2">JCM 16328</strain>
    </source>
</reference>
<dbReference type="InterPro" id="IPR018716">
    <property type="entry name" value="DUF2240"/>
</dbReference>
<name>A0AAV3TAA2_9EURY</name>
<sequence length="150" mass="16305">MSLRIAVAAPFRQRGADRMAENEFVVALSLDRDWFSPDQAKRLIDVATGRGLLERDENHLEVGFDVDAVEIPEGFVPDEEVIQERSPFEQALAALVDDGMEKQEAVAGINSLQSELGVTIETAAVVFARRNGVDVPQIAAQARDALGGDD</sequence>
<protein>
    <submittedName>
        <fullName evidence="1">DUF2240 family protein</fullName>
    </submittedName>
</protein>
<dbReference type="RefSeq" id="WP_343773569.1">
    <property type="nucleotide sequence ID" value="NZ_BAAADV010000003.1"/>
</dbReference>
<gene>
    <name evidence="1" type="ORF">GCM10009020_17060</name>
</gene>
<dbReference type="EMBL" id="BAAADV010000003">
    <property type="protein sequence ID" value="GAA0671260.1"/>
    <property type="molecule type" value="Genomic_DNA"/>
</dbReference>
<organism evidence="1 2">
    <name type="scientific">Natronoarchaeum mannanilyticum</name>
    <dbReference type="NCBI Taxonomy" id="926360"/>
    <lineage>
        <taxon>Archaea</taxon>
        <taxon>Methanobacteriati</taxon>
        <taxon>Methanobacteriota</taxon>
        <taxon>Stenosarchaea group</taxon>
        <taxon>Halobacteria</taxon>
        <taxon>Halobacteriales</taxon>
        <taxon>Natronoarchaeaceae</taxon>
    </lineage>
</organism>
<accession>A0AAV3TAA2</accession>
<dbReference type="AlphaFoldDB" id="A0AAV3TAA2"/>